<sequence>MCHQIIEVFKCGHSSSSQDVCCMKLTIDCQGVFLREELVQVKGLCVPCGSAAEMKRVDRQQASKGEDEGYCS</sequence>
<dbReference type="EMBL" id="JAUBYV010000001">
    <property type="protein sequence ID" value="KAK2630588.1"/>
    <property type="molecule type" value="Genomic_DNA"/>
</dbReference>
<name>A0AAD9WHH6_9HELO</name>
<dbReference type="Proteomes" id="UP001285354">
    <property type="component" value="Unassembled WGS sequence"/>
</dbReference>
<evidence type="ECO:0000313" key="1">
    <source>
        <dbReference type="EMBL" id="KAK2630588.1"/>
    </source>
</evidence>
<accession>A0AAD9WHH6</accession>
<protein>
    <submittedName>
        <fullName evidence="1">Uncharacterized protein</fullName>
    </submittedName>
</protein>
<comment type="caution">
    <text evidence="1">The sequence shown here is derived from an EMBL/GenBank/DDBJ whole genome shotgun (WGS) entry which is preliminary data.</text>
</comment>
<gene>
    <name evidence="1" type="ORF">QTJ16_001408</name>
</gene>
<dbReference type="AlphaFoldDB" id="A0AAD9WHH6"/>
<reference evidence="1" key="1">
    <citation type="submission" date="2023-06" db="EMBL/GenBank/DDBJ databases">
        <title>Draft genome of Marssonina rosae.</title>
        <authorList>
            <person name="Cheng Q."/>
        </authorList>
    </citation>
    <scope>NUCLEOTIDE SEQUENCE</scope>
    <source>
        <strain evidence="1">R4</strain>
    </source>
</reference>
<proteinExistence type="predicted"/>
<evidence type="ECO:0000313" key="2">
    <source>
        <dbReference type="Proteomes" id="UP001285354"/>
    </source>
</evidence>
<organism evidence="1 2">
    <name type="scientific">Diplocarpon rosae</name>
    <dbReference type="NCBI Taxonomy" id="946125"/>
    <lineage>
        <taxon>Eukaryota</taxon>
        <taxon>Fungi</taxon>
        <taxon>Dikarya</taxon>
        <taxon>Ascomycota</taxon>
        <taxon>Pezizomycotina</taxon>
        <taxon>Leotiomycetes</taxon>
        <taxon>Helotiales</taxon>
        <taxon>Drepanopezizaceae</taxon>
        <taxon>Diplocarpon</taxon>
    </lineage>
</organism>
<keyword evidence="2" id="KW-1185">Reference proteome</keyword>